<evidence type="ECO:0000313" key="16">
    <source>
        <dbReference type="Proteomes" id="UP000516013"/>
    </source>
</evidence>
<dbReference type="KEGG" id="ccur:IAR63_14060"/>
<dbReference type="Pfam" id="PF14815">
    <property type="entry name" value="NUDIX_4"/>
    <property type="match status" value="1"/>
</dbReference>
<dbReference type="CDD" id="cd03425">
    <property type="entry name" value="NUDIX_MutT_NudA_like"/>
    <property type="match status" value="1"/>
</dbReference>
<dbReference type="GO" id="GO:0035539">
    <property type="term" value="F:8-oxo-7,8-dihydrodeoxyguanosine triphosphate pyrophosphatase activity"/>
    <property type="evidence" value="ECO:0007669"/>
    <property type="project" value="UniProtKB-EC"/>
</dbReference>
<dbReference type="PANTHER" id="PTHR47707">
    <property type="entry name" value="8-OXO-DGTP DIPHOSPHATASE"/>
    <property type="match status" value="1"/>
</dbReference>
<dbReference type="GO" id="GO:0044716">
    <property type="term" value="F:8-oxo-GDP phosphatase activity"/>
    <property type="evidence" value="ECO:0007669"/>
    <property type="project" value="TreeGrafter"/>
</dbReference>
<evidence type="ECO:0000256" key="7">
    <source>
        <dbReference type="ARBA" id="ARBA00022801"/>
    </source>
</evidence>
<dbReference type="InterPro" id="IPR047127">
    <property type="entry name" value="MutT-like"/>
</dbReference>
<dbReference type="NCBIfam" id="TIGR00586">
    <property type="entry name" value="mutt"/>
    <property type="match status" value="1"/>
</dbReference>
<evidence type="ECO:0000256" key="1">
    <source>
        <dbReference type="ARBA" id="ARBA00001946"/>
    </source>
</evidence>
<dbReference type="GO" id="GO:0044715">
    <property type="term" value="F:8-oxo-dGDP phosphatase activity"/>
    <property type="evidence" value="ECO:0007669"/>
    <property type="project" value="TreeGrafter"/>
</dbReference>
<comment type="similarity">
    <text evidence="2">Belongs to the Nudix hydrolase family.</text>
</comment>
<dbReference type="Gene3D" id="3.90.79.10">
    <property type="entry name" value="Nucleoside Triphosphate Pyrophosphohydrolase"/>
    <property type="match status" value="1"/>
</dbReference>
<evidence type="ECO:0000256" key="11">
    <source>
        <dbReference type="ARBA" id="ARBA00038905"/>
    </source>
</evidence>
<keyword evidence="3" id="KW-0515">Mutator protein</keyword>
<dbReference type="SUPFAM" id="SSF55811">
    <property type="entry name" value="Nudix"/>
    <property type="match status" value="1"/>
</dbReference>
<evidence type="ECO:0000256" key="10">
    <source>
        <dbReference type="ARBA" id="ARBA00035861"/>
    </source>
</evidence>
<sequence>MTTPDPEKKTSRPHKIIGVGVIWNQEKQILIDRRLPTGSMANLWEFPGGKMEEGETIQDCIVREIREELGIKIAVREHLITIDHTYSHLRVTLSVYHCDYLDGTPQAIECAEFRWVNLDDLEHFEFPAANRQIITALKHLLN</sequence>
<dbReference type="InterPro" id="IPR003561">
    <property type="entry name" value="Mutator_MutT"/>
</dbReference>
<evidence type="ECO:0000256" key="9">
    <source>
        <dbReference type="ARBA" id="ARBA00023204"/>
    </source>
</evidence>
<feature type="binding site" evidence="13">
    <location>
        <position position="68"/>
    </location>
    <ligand>
        <name>Mg(2+)</name>
        <dbReference type="ChEBI" id="CHEBI:18420"/>
    </ligand>
</feature>
<comment type="catalytic activity">
    <reaction evidence="10">
        <text>8-oxo-dGTP + H2O = 8-oxo-dGMP + diphosphate + H(+)</text>
        <dbReference type="Rhea" id="RHEA:31575"/>
        <dbReference type="ChEBI" id="CHEBI:15377"/>
        <dbReference type="ChEBI" id="CHEBI:15378"/>
        <dbReference type="ChEBI" id="CHEBI:33019"/>
        <dbReference type="ChEBI" id="CHEBI:63224"/>
        <dbReference type="ChEBI" id="CHEBI:77896"/>
        <dbReference type="EC" id="3.6.1.55"/>
    </reaction>
</comment>
<dbReference type="EMBL" id="CP060822">
    <property type="protein sequence ID" value="QNP28968.1"/>
    <property type="molecule type" value="Genomic_DNA"/>
</dbReference>
<dbReference type="GO" id="GO:0046872">
    <property type="term" value="F:metal ion binding"/>
    <property type="evidence" value="ECO:0007669"/>
    <property type="project" value="UniProtKB-KW"/>
</dbReference>
<evidence type="ECO:0000256" key="8">
    <source>
        <dbReference type="ARBA" id="ARBA00022842"/>
    </source>
</evidence>
<accession>A0A7H0EYV2</accession>
<feature type="binding site" evidence="12">
    <location>
        <position position="34"/>
    </location>
    <ligand>
        <name>8-oxo-dGTP</name>
        <dbReference type="ChEBI" id="CHEBI:77896"/>
    </ligand>
</feature>
<dbReference type="GO" id="GO:0006260">
    <property type="term" value="P:DNA replication"/>
    <property type="evidence" value="ECO:0007669"/>
    <property type="project" value="UniProtKB-KW"/>
</dbReference>
<dbReference type="InterPro" id="IPR000086">
    <property type="entry name" value="NUDIX_hydrolase_dom"/>
</dbReference>
<dbReference type="PROSITE" id="PS00893">
    <property type="entry name" value="NUDIX_BOX"/>
    <property type="match status" value="1"/>
</dbReference>
<keyword evidence="8 13" id="KW-0460">Magnesium</keyword>
<keyword evidence="16" id="KW-1185">Reference proteome</keyword>
<proteinExistence type="inferred from homology"/>
<evidence type="ECO:0000256" key="4">
    <source>
        <dbReference type="ARBA" id="ARBA00022705"/>
    </source>
</evidence>
<feature type="binding site" evidence="12">
    <location>
        <begin position="45"/>
        <end position="48"/>
    </location>
    <ligand>
        <name>8-oxo-dGTP</name>
        <dbReference type="ChEBI" id="CHEBI:77896"/>
    </ligand>
</feature>
<evidence type="ECO:0000256" key="12">
    <source>
        <dbReference type="PIRSR" id="PIRSR603561-1"/>
    </source>
</evidence>
<dbReference type="EC" id="3.6.1.55" evidence="11"/>
<evidence type="ECO:0000256" key="2">
    <source>
        <dbReference type="ARBA" id="ARBA00005582"/>
    </source>
</evidence>
<dbReference type="InterPro" id="IPR020476">
    <property type="entry name" value="Nudix_hydrolase"/>
</dbReference>
<dbReference type="PROSITE" id="PS51462">
    <property type="entry name" value="NUDIX"/>
    <property type="match status" value="1"/>
</dbReference>
<evidence type="ECO:0000256" key="3">
    <source>
        <dbReference type="ARBA" id="ARBA00022457"/>
    </source>
</evidence>
<keyword evidence="4" id="KW-0235">DNA replication</keyword>
<organism evidence="15 16">
    <name type="scientific">Cylindrospermopsis curvispora GIHE-G1</name>
    <dbReference type="NCBI Taxonomy" id="2666332"/>
    <lineage>
        <taxon>Bacteria</taxon>
        <taxon>Bacillati</taxon>
        <taxon>Cyanobacteriota</taxon>
        <taxon>Cyanophyceae</taxon>
        <taxon>Nostocales</taxon>
        <taxon>Aphanizomenonaceae</taxon>
        <taxon>Cylindrospermopsis</taxon>
    </lineage>
</organism>
<feature type="binding site" evidence="12">
    <location>
        <position position="130"/>
    </location>
    <ligand>
        <name>8-oxo-dGTP</name>
        <dbReference type="ChEBI" id="CHEBI:77896"/>
    </ligand>
</feature>
<gene>
    <name evidence="15" type="primary">mutT</name>
    <name evidence="15" type="ORF">IAR63_14060</name>
</gene>
<dbReference type="GO" id="GO:0006281">
    <property type="term" value="P:DNA repair"/>
    <property type="evidence" value="ECO:0007669"/>
    <property type="project" value="UniProtKB-KW"/>
</dbReference>
<evidence type="ECO:0000256" key="5">
    <source>
        <dbReference type="ARBA" id="ARBA00022723"/>
    </source>
</evidence>
<keyword evidence="6" id="KW-0227">DNA damage</keyword>
<dbReference type="RefSeq" id="WP_096544953.1">
    <property type="nucleotide sequence ID" value="NZ_CP060822.1"/>
</dbReference>
<dbReference type="InterPro" id="IPR029119">
    <property type="entry name" value="MutY_C"/>
</dbReference>
<evidence type="ECO:0000256" key="6">
    <source>
        <dbReference type="ARBA" id="ARBA00022763"/>
    </source>
</evidence>
<evidence type="ECO:0000256" key="13">
    <source>
        <dbReference type="PIRSR" id="PIRSR603561-2"/>
    </source>
</evidence>
<dbReference type="PRINTS" id="PR00502">
    <property type="entry name" value="NUDIXFAMILY"/>
</dbReference>
<keyword evidence="9" id="KW-0234">DNA repair</keyword>
<dbReference type="PANTHER" id="PTHR47707:SF1">
    <property type="entry name" value="NUDIX HYDROLASE FAMILY PROTEIN"/>
    <property type="match status" value="1"/>
</dbReference>
<name>A0A7H0EYV2_9CYAN</name>
<keyword evidence="5 13" id="KW-0479">Metal-binding</keyword>
<dbReference type="GO" id="GO:0008413">
    <property type="term" value="F:8-oxo-7,8-dihydroguanosine triphosphate pyrophosphatase activity"/>
    <property type="evidence" value="ECO:0007669"/>
    <property type="project" value="InterPro"/>
</dbReference>
<feature type="binding site" evidence="13">
    <location>
        <position position="48"/>
    </location>
    <ligand>
        <name>Mg(2+)</name>
        <dbReference type="ChEBI" id="CHEBI:18420"/>
    </ligand>
</feature>
<dbReference type="Proteomes" id="UP000516013">
    <property type="component" value="Chromosome"/>
</dbReference>
<dbReference type="InterPro" id="IPR015797">
    <property type="entry name" value="NUDIX_hydrolase-like_dom_sf"/>
</dbReference>
<keyword evidence="7" id="KW-0378">Hydrolase</keyword>
<dbReference type="AlphaFoldDB" id="A0A7H0EYV2"/>
<protein>
    <recommendedName>
        <fullName evidence="11">8-oxo-dGTP diphosphatase</fullName>
        <ecNumber evidence="11">3.6.1.55</ecNumber>
    </recommendedName>
</protein>
<dbReference type="InterPro" id="IPR020084">
    <property type="entry name" value="NUDIX_hydrolase_CS"/>
</dbReference>
<evidence type="ECO:0000259" key="14">
    <source>
        <dbReference type="PROSITE" id="PS51462"/>
    </source>
</evidence>
<evidence type="ECO:0000313" key="15">
    <source>
        <dbReference type="EMBL" id="QNP28968.1"/>
    </source>
</evidence>
<reference evidence="15 16" key="1">
    <citation type="submission" date="2020-08" db="EMBL/GenBank/DDBJ databases">
        <title>Complete genome sequence of Raphidiopsis curvispora isolated from drinking water reservoir in South Korea.</title>
        <authorList>
            <person name="Jeong J."/>
        </authorList>
    </citation>
    <scope>NUCLEOTIDE SEQUENCE [LARGE SCALE GENOMIC DNA]</scope>
    <source>
        <strain evidence="15 16">GIHE-G1</strain>
    </source>
</reference>
<comment type="cofactor">
    <cofactor evidence="1 13">
        <name>Mg(2+)</name>
        <dbReference type="ChEBI" id="CHEBI:18420"/>
    </cofactor>
</comment>
<feature type="domain" description="Nudix hydrolase" evidence="14">
    <location>
        <begin position="12"/>
        <end position="140"/>
    </location>
</feature>